<dbReference type="OrthoDB" id="9785929at2"/>
<dbReference type="CDD" id="cd00056">
    <property type="entry name" value="ENDO3c"/>
    <property type="match status" value="1"/>
</dbReference>
<evidence type="ECO:0000256" key="2">
    <source>
        <dbReference type="ARBA" id="ARBA00012000"/>
    </source>
</evidence>
<evidence type="ECO:0000313" key="7">
    <source>
        <dbReference type="Proteomes" id="UP000186406"/>
    </source>
</evidence>
<dbReference type="STRING" id="1123029.SAMN02745172_00981"/>
<dbReference type="RefSeq" id="WP_073626214.1">
    <property type="nucleotide sequence ID" value="NZ_FRXO01000002.1"/>
</dbReference>
<dbReference type="SMART" id="SM00478">
    <property type="entry name" value="ENDO3c"/>
    <property type="match status" value="1"/>
</dbReference>
<evidence type="ECO:0000256" key="3">
    <source>
        <dbReference type="ARBA" id="ARBA00022763"/>
    </source>
</evidence>
<dbReference type="Gene3D" id="1.10.340.30">
    <property type="entry name" value="Hypothetical protein, domain 2"/>
    <property type="match status" value="1"/>
</dbReference>
<evidence type="ECO:0000256" key="1">
    <source>
        <dbReference type="ARBA" id="ARBA00000086"/>
    </source>
</evidence>
<evidence type="ECO:0000256" key="4">
    <source>
        <dbReference type="ARBA" id="ARBA00023204"/>
    </source>
</evidence>
<dbReference type="GO" id="GO:0032993">
    <property type="term" value="C:protein-DNA complex"/>
    <property type="evidence" value="ECO:0007669"/>
    <property type="project" value="TreeGrafter"/>
</dbReference>
<comment type="catalytic activity">
    <reaction evidence="1">
        <text>Hydrolysis of alkylated DNA, releasing 3-methyladenine, 3-methylguanine, 7-methylguanine and 7-methyladenine.</text>
        <dbReference type="EC" id="3.2.2.21"/>
    </reaction>
</comment>
<dbReference type="GO" id="GO:0006285">
    <property type="term" value="P:base-excision repair, AP site formation"/>
    <property type="evidence" value="ECO:0007669"/>
    <property type="project" value="TreeGrafter"/>
</dbReference>
<dbReference type="Pfam" id="PF00730">
    <property type="entry name" value="HhH-GPD"/>
    <property type="match status" value="1"/>
</dbReference>
<dbReference type="PANTHER" id="PTHR43003">
    <property type="entry name" value="DNA-3-METHYLADENINE GLYCOSYLASE"/>
    <property type="match status" value="1"/>
</dbReference>
<dbReference type="EMBL" id="FRXO01000002">
    <property type="protein sequence ID" value="SHO62376.1"/>
    <property type="molecule type" value="Genomic_DNA"/>
</dbReference>
<dbReference type="GO" id="GO:0043916">
    <property type="term" value="F:DNA-7-methylguanine glycosylase activity"/>
    <property type="evidence" value="ECO:0007669"/>
    <property type="project" value="TreeGrafter"/>
</dbReference>
<dbReference type="GO" id="GO:0006307">
    <property type="term" value="P:DNA alkylation repair"/>
    <property type="evidence" value="ECO:0007669"/>
    <property type="project" value="TreeGrafter"/>
</dbReference>
<dbReference type="InterPro" id="IPR003265">
    <property type="entry name" value="HhH-GPD_domain"/>
</dbReference>
<sequence length="233" mass="24083">MTDLAAEPTSPFRRIETDADVAEGLAALLRLDPRLVPIAAAAGPLPLRRDAAGFCGLARIVVAQQVSTASAAAIWQRLDTAGGGEAAGFLALDEAGRIAAGLSRAKVRTLQAAAEAVVAGRLDLTALGTTGIAAPQTAAMIAVLTALPGIGPWTRDAFLMFCAGHPDVFPVGDVALRTAVAAGLGIGGGLPPRRAMATVEAEALRWQPWRSVAARLFWAYYRTLRAGRMALPP</sequence>
<dbReference type="SUPFAM" id="SSF48150">
    <property type="entry name" value="DNA-glycosylase"/>
    <property type="match status" value="1"/>
</dbReference>
<evidence type="ECO:0000259" key="5">
    <source>
        <dbReference type="SMART" id="SM00478"/>
    </source>
</evidence>
<accession>A0A1M7ZCF6</accession>
<gene>
    <name evidence="6" type="ORF">SAMN02745172_00981</name>
</gene>
<dbReference type="Proteomes" id="UP000186406">
    <property type="component" value="Unassembled WGS sequence"/>
</dbReference>
<dbReference type="Gene3D" id="1.10.1670.40">
    <property type="match status" value="1"/>
</dbReference>
<proteinExistence type="predicted"/>
<dbReference type="PANTHER" id="PTHR43003:SF13">
    <property type="entry name" value="DNA-3-METHYLADENINE GLYCOSYLASE 2"/>
    <property type="match status" value="1"/>
</dbReference>
<protein>
    <recommendedName>
        <fullName evidence="2">DNA-3-methyladenine glycosylase II</fullName>
        <ecNumber evidence="2">3.2.2.21</ecNumber>
    </recommendedName>
</protein>
<dbReference type="GO" id="GO:0008725">
    <property type="term" value="F:DNA-3-methyladenine glycosylase activity"/>
    <property type="evidence" value="ECO:0007669"/>
    <property type="project" value="TreeGrafter"/>
</dbReference>
<feature type="domain" description="HhH-GPD" evidence="5">
    <location>
        <begin position="62"/>
        <end position="222"/>
    </location>
</feature>
<keyword evidence="3" id="KW-0227">DNA damage</keyword>
<dbReference type="GO" id="GO:0032131">
    <property type="term" value="F:alkylated DNA binding"/>
    <property type="evidence" value="ECO:0007669"/>
    <property type="project" value="TreeGrafter"/>
</dbReference>
<evidence type="ECO:0000313" key="6">
    <source>
        <dbReference type="EMBL" id="SHO62376.1"/>
    </source>
</evidence>
<dbReference type="GO" id="GO:0005737">
    <property type="term" value="C:cytoplasm"/>
    <property type="evidence" value="ECO:0007669"/>
    <property type="project" value="TreeGrafter"/>
</dbReference>
<keyword evidence="7" id="KW-1185">Reference proteome</keyword>
<dbReference type="InterPro" id="IPR011257">
    <property type="entry name" value="DNA_glycosylase"/>
</dbReference>
<reference evidence="6 7" key="1">
    <citation type="submission" date="2016-12" db="EMBL/GenBank/DDBJ databases">
        <authorList>
            <person name="Song W.-J."/>
            <person name="Kurnit D.M."/>
        </authorList>
    </citation>
    <scope>NUCLEOTIDE SEQUENCE [LARGE SCALE GENOMIC DNA]</scope>
    <source>
        <strain evidence="6 7">DSM 19599</strain>
    </source>
</reference>
<dbReference type="AlphaFoldDB" id="A0A1M7ZCF6"/>
<keyword evidence="4" id="KW-0234">DNA repair</keyword>
<dbReference type="InterPro" id="IPR051912">
    <property type="entry name" value="Alkylbase_DNA_Glycosylase/TA"/>
</dbReference>
<organism evidence="6 7">
    <name type="scientific">Pseudoxanthobacter soli DSM 19599</name>
    <dbReference type="NCBI Taxonomy" id="1123029"/>
    <lineage>
        <taxon>Bacteria</taxon>
        <taxon>Pseudomonadati</taxon>
        <taxon>Pseudomonadota</taxon>
        <taxon>Alphaproteobacteria</taxon>
        <taxon>Hyphomicrobiales</taxon>
        <taxon>Segnochrobactraceae</taxon>
        <taxon>Pseudoxanthobacter</taxon>
    </lineage>
</organism>
<dbReference type="EC" id="3.2.2.21" evidence="2"/>
<name>A0A1M7ZCF6_9HYPH</name>